<keyword evidence="2" id="KW-1185">Reference proteome</keyword>
<dbReference type="Gene3D" id="1.10.3450.10">
    <property type="entry name" value="TTHA0068-like"/>
    <property type="match status" value="1"/>
</dbReference>
<dbReference type="SUPFAM" id="SSF140663">
    <property type="entry name" value="TTHA0068-like"/>
    <property type="match status" value="1"/>
</dbReference>
<dbReference type="EMBL" id="JTFC01000031">
    <property type="protein sequence ID" value="RUS55234.1"/>
    <property type="molecule type" value="Genomic_DNA"/>
</dbReference>
<dbReference type="OrthoDB" id="165483at2"/>
<reference evidence="1 2" key="1">
    <citation type="submission" date="2014-11" db="EMBL/GenBank/DDBJ databases">
        <title>Genome sequence and analysis of novel Kurthia sp.</title>
        <authorList>
            <person name="Lawson J.N."/>
            <person name="Gonzalez J.E."/>
            <person name="Rinauldi L."/>
            <person name="Xuan Z."/>
            <person name="Firman A."/>
            <person name="Shaddox L."/>
            <person name="Trudeau A."/>
            <person name="Shah S."/>
            <person name="Reiman D."/>
        </authorList>
    </citation>
    <scope>NUCLEOTIDE SEQUENCE [LARGE SCALE GENOMIC DNA]</scope>
    <source>
        <strain evidence="1 2">3B1D</strain>
    </source>
</reference>
<dbReference type="InterPro" id="IPR005500">
    <property type="entry name" value="DUF309"/>
</dbReference>
<dbReference type="AlphaFoldDB" id="A0A433RSV8"/>
<evidence type="ECO:0000313" key="2">
    <source>
        <dbReference type="Proteomes" id="UP000288623"/>
    </source>
</evidence>
<dbReference type="Pfam" id="PF03745">
    <property type="entry name" value="DUF309"/>
    <property type="match status" value="1"/>
</dbReference>
<proteinExistence type="predicted"/>
<sequence>MYKRSFVLFLSYFNRNRDYFECHEVLEEHWKEVAPGVRDHELVGFIQLATGMYHWRRGNYRGAQTILAKASRHLRLHPTSSYYTGIDMATLLAQLTHIEQQVQQQAPFKPFAISIVDAKLQAQVAAAPLPDLSEDFIRDKHKLRNRDDVILQRAERLAAKHPH</sequence>
<protein>
    <recommendedName>
        <fullName evidence="3">DUF309 domain-containing protein</fullName>
    </recommendedName>
</protein>
<accession>A0A433RSV8</accession>
<evidence type="ECO:0008006" key="3">
    <source>
        <dbReference type="Google" id="ProtNLM"/>
    </source>
</evidence>
<dbReference type="InterPro" id="IPR023203">
    <property type="entry name" value="TTHA0068_sf"/>
</dbReference>
<dbReference type="PANTHER" id="PTHR34796:SF1">
    <property type="entry name" value="EXPRESSED PROTEIN"/>
    <property type="match status" value="1"/>
</dbReference>
<name>A0A433RSV8_9BACL</name>
<dbReference type="Proteomes" id="UP000288623">
    <property type="component" value="Unassembled WGS sequence"/>
</dbReference>
<evidence type="ECO:0000313" key="1">
    <source>
        <dbReference type="EMBL" id="RUS55234.1"/>
    </source>
</evidence>
<comment type="caution">
    <text evidence="1">The sequence shown here is derived from an EMBL/GenBank/DDBJ whole genome shotgun (WGS) entry which is preliminary data.</text>
</comment>
<dbReference type="PANTHER" id="PTHR34796">
    <property type="entry name" value="EXPRESSED PROTEIN"/>
    <property type="match status" value="1"/>
</dbReference>
<organism evidence="1 2">
    <name type="scientific">Candidatus Kurthia intestinigallinarum</name>
    <dbReference type="NCBI Taxonomy" id="1562256"/>
    <lineage>
        <taxon>Bacteria</taxon>
        <taxon>Bacillati</taxon>
        <taxon>Bacillota</taxon>
        <taxon>Bacilli</taxon>
        <taxon>Bacillales</taxon>
        <taxon>Caryophanaceae</taxon>
        <taxon>Kurthia</taxon>
    </lineage>
</organism>
<gene>
    <name evidence="1" type="ORF">QI30_09810</name>
</gene>
<dbReference type="RefSeq" id="WP_126990690.1">
    <property type="nucleotide sequence ID" value="NZ_JTFC01000031.1"/>
</dbReference>